<dbReference type="STRING" id="40754.THII_2870"/>
<organism evidence="1 2">
    <name type="scientific">Thioploca ingrica</name>
    <dbReference type="NCBI Taxonomy" id="40754"/>
    <lineage>
        <taxon>Bacteria</taxon>
        <taxon>Pseudomonadati</taxon>
        <taxon>Pseudomonadota</taxon>
        <taxon>Gammaproteobacteria</taxon>
        <taxon>Thiotrichales</taxon>
        <taxon>Thiotrichaceae</taxon>
        <taxon>Thioploca</taxon>
    </lineage>
</organism>
<reference evidence="1 2" key="1">
    <citation type="journal article" date="2014" name="ISME J.">
        <title>Ecophysiology of Thioploca ingrica as revealed by the complete genome sequence supplemented with proteomic evidence.</title>
        <authorList>
            <person name="Kojima H."/>
            <person name="Ogura Y."/>
            <person name="Yamamoto N."/>
            <person name="Togashi T."/>
            <person name="Mori H."/>
            <person name="Watanabe T."/>
            <person name="Nemoto F."/>
            <person name="Kurokawa K."/>
            <person name="Hayashi T."/>
            <person name="Fukui M."/>
        </authorList>
    </citation>
    <scope>NUCLEOTIDE SEQUENCE [LARGE SCALE GENOMIC DNA]</scope>
</reference>
<protein>
    <submittedName>
        <fullName evidence="1">Uncharacterized protein</fullName>
    </submittedName>
</protein>
<evidence type="ECO:0000313" key="2">
    <source>
        <dbReference type="Proteomes" id="UP000031623"/>
    </source>
</evidence>
<dbReference type="AlphaFoldDB" id="A0A090AMG2"/>
<evidence type="ECO:0000313" key="1">
    <source>
        <dbReference type="EMBL" id="BAP57167.1"/>
    </source>
</evidence>
<sequence>MSAQDDQDWLDLLAGKSVPHVDPNTVREARIFRAALLAYADKEKVGKVEESYPPILAKVLNRLETEGYLQKTQAPQVSKPKAAFQQYDPLFSLAASLLIAVLIVVSQLPELRARSQEPCVNELVELPQQTRIIHLQRELKVLEIASKIIQLKNGFRLKATLPTDRSPALQSLLARYDNLIVLPKSQYLCVNFLAKETQ</sequence>
<dbReference type="KEGG" id="tig:THII_2870"/>
<keyword evidence="2" id="KW-1185">Reference proteome</keyword>
<dbReference type="EMBL" id="AP014633">
    <property type="protein sequence ID" value="BAP57167.1"/>
    <property type="molecule type" value="Genomic_DNA"/>
</dbReference>
<gene>
    <name evidence="1" type="ORF">THII_2870</name>
</gene>
<proteinExistence type="predicted"/>
<dbReference type="HOGENOM" id="CLU_1377572_0_0_6"/>
<accession>A0A090AMG2</accession>
<dbReference type="Proteomes" id="UP000031623">
    <property type="component" value="Chromosome"/>
</dbReference>
<name>A0A090AMG2_9GAMM</name>